<dbReference type="AlphaFoldDB" id="A0A6J4HX75"/>
<protein>
    <submittedName>
        <fullName evidence="3">Uncharacterized protein</fullName>
    </submittedName>
</protein>
<dbReference type="SMART" id="SM00028">
    <property type="entry name" value="TPR"/>
    <property type="match status" value="1"/>
</dbReference>
<gene>
    <name evidence="3" type="ORF">AVDCRST_MAG63-1097</name>
</gene>
<keyword evidence="1" id="KW-0802">TPR repeat</keyword>
<feature type="chain" id="PRO_5026980587" evidence="2">
    <location>
        <begin position="30"/>
        <end position="318"/>
    </location>
</feature>
<dbReference type="InterPro" id="IPR011990">
    <property type="entry name" value="TPR-like_helical_dom_sf"/>
</dbReference>
<dbReference type="Gene3D" id="1.25.40.10">
    <property type="entry name" value="Tetratricopeptide repeat domain"/>
    <property type="match status" value="1"/>
</dbReference>
<proteinExistence type="predicted"/>
<dbReference type="PROSITE" id="PS50005">
    <property type="entry name" value="TPR"/>
    <property type="match status" value="1"/>
</dbReference>
<organism evidence="3">
    <name type="scientific">uncultured Armatimonadetes bacterium</name>
    <dbReference type="NCBI Taxonomy" id="157466"/>
    <lineage>
        <taxon>Bacteria</taxon>
        <taxon>Bacillati</taxon>
        <taxon>Armatimonadota</taxon>
        <taxon>environmental samples</taxon>
    </lineage>
</organism>
<feature type="repeat" description="TPR" evidence="1">
    <location>
        <begin position="267"/>
        <end position="300"/>
    </location>
</feature>
<evidence type="ECO:0000313" key="3">
    <source>
        <dbReference type="EMBL" id="CAA9234122.1"/>
    </source>
</evidence>
<evidence type="ECO:0000256" key="1">
    <source>
        <dbReference type="PROSITE-ProRule" id="PRU00339"/>
    </source>
</evidence>
<keyword evidence="2" id="KW-0732">Signal</keyword>
<accession>A0A6J4HX75</accession>
<evidence type="ECO:0000256" key="2">
    <source>
        <dbReference type="SAM" id="SignalP"/>
    </source>
</evidence>
<feature type="signal peptide" evidence="2">
    <location>
        <begin position="1"/>
        <end position="29"/>
    </location>
</feature>
<dbReference type="EMBL" id="CADCTO010000150">
    <property type="protein sequence ID" value="CAA9234122.1"/>
    <property type="molecule type" value="Genomic_DNA"/>
</dbReference>
<dbReference type="SUPFAM" id="SSF48452">
    <property type="entry name" value="TPR-like"/>
    <property type="match status" value="1"/>
</dbReference>
<sequence length="318" mass="33045">MKRWILLIAPSLALVFVLAAVEAPPPAGAAGPPAGRVVRLSGAVTVKRGSAPARALKPADQFWAADLVAVPAGGEATLHFYASRRRYRVSGRSMVLVTRAGLTPRSGPAPQALKPLPALLAPRGAASGGGARSTFGGLVLRGGEGGVPRPVAPLGAVRVAGPVALAWELPDGEAADGRLRVRVRDARTLVVAFEAADVPAGARSFTVPEGALKAGKNLLWDVSVERDDEWLSSRQVPLRLLTPADRARAARLHALAKTLGAQAPPDADAHLLLGEAYEGLGLLQEARAAYARALRAAPNAGAREALTRIARWLPADEE</sequence>
<dbReference type="InterPro" id="IPR019734">
    <property type="entry name" value="TPR_rpt"/>
</dbReference>
<reference evidence="3" key="1">
    <citation type="submission" date="2020-02" db="EMBL/GenBank/DDBJ databases">
        <authorList>
            <person name="Meier V. D."/>
        </authorList>
    </citation>
    <scope>NUCLEOTIDE SEQUENCE</scope>
    <source>
        <strain evidence="3">AVDCRST_MAG63</strain>
    </source>
</reference>
<name>A0A6J4HX75_9BACT</name>